<name>A0A815PVQ3_9BILA</name>
<gene>
    <name evidence="3" type="ORF">GPM918_LOCUS34839</name>
    <name evidence="4" type="ORF">SRO942_LOCUS35552</name>
</gene>
<keyword evidence="2" id="KW-1133">Transmembrane helix</keyword>
<dbReference type="Proteomes" id="UP000663829">
    <property type="component" value="Unassembled WGS sequence"/>
</dbReference>
<dbReference type="InterPro" id="IPR007612">
    <property type="entry name" value="LOR"/>
</dbReference>
<dbReference type="InterPro" id="IPR038595">
    <property type="entry name" value="LOR_sf"/>
</dbReference>
<keyword evidence="5" id="KW-1185">Reference proteome</keyword>
<evidence type="ECO:0000256" key="2">
    <source>
        <dbReference type="SAM" id="Phobius"/>
    </source>
</evidence>
<feature type="transmembrane region" description="Helical" evidence="2">
    <location>
        <begin position="13"/>
        <end position="30"/>
    </location>
</feature>
<sequence>QASFQQSTMFSNWTYYLLFQFVFLALVAVCKQPVAQKFTVQHDVLGMGRSYTITDDLGGSHYTIKNEWLSVGKKLSLWENGKEVFEIKHELGHLFTQWRIYDASGKEIGLLKHKAHLGGDRYKVKSDFGKYKIEGNFIDRTFTVGKNGHTVAEIHKDLDLVHDKYTIKVYPGENPGFILLMCIAIDNIRHHNKT</sequence>
<evidence type="ECO:0000313" key="4">
    <source>
        <dbReference type="EMBL" id="CAF4326583.1"/>
    </source>
</evidence>
<accession>A0A815PVQ3</accession>
<dbReference type="AlphaFoldDB" id="A0A815PVQ3"/>
<dbReference type="InterPro" id="IPR025659">
    <property type="entry name" value="Tubby-like_C"/>
</dbReference>
<dbReference type="PANTHER" id="PTHR31087:SF161">
    <property type="entry name" value="TUBBY C 2 FAMILY PROTEIN"/>
    <property type="match status" value="1"/>
</dbReference>
<dbReference type="EMBL" id="CAJNOQ010019641">
    <property type="protein sequence ID" value="CAF1454129.1"/>
    <property type="molecule type" value="Genomic_DNA"/>
</dbReference>
<dbReference type="Gene3D" id="2.40.160.200">
    <property type="entry name" value="LURP1-related"/>
    <property type="match status" value="1"/>
</dbReference>
<dbReference type="Pfam" id="PF04525">
    <property type="entry name" value="LOR"/>
    <property type="match status" value="1"/>
</dbReference>
<evidence type="ECO:0000313" key="5">
    <source>
        <dbReference type="Proteomes" id="UP000663829"/>
    </source>
</evidence>
<dbReference type="SUPFAM" id="SSF54518">
    <property type="entry name" value="Tubby C-terminal domain-like"/>
    <property type="match status" value="1"/>
</dbReference>
<proteinExistence type="inferred from homology"/>
<comment type="caution">
    <text evidence="3">The sequence shown here is derived from an EMBL/GenBank/DDBJ whole genome shotgun (WGS) entry which is preliminary data.</text>
</comment>
<keyword evidence="2" id="KW-0472">Membrane</keyword>
<dbReference type="OrthoDB" id="9976973at2759"/>
<feature type="non-terminal residue" evidence="3">
    <location>
        <position position="194"/>
    </location>
</feature>
<protein>
    <submittedName>
        <fullName evidence="3">Uncharacterized protein</fullName>
    </submittedName>
</protein>
<evidence type="ECO:0000256" key="1">
    <source>
        <dbReference type="ARBA" id="ARBA00005437"/>
    </source>
</evidence>
<reference evidence="3" key="1">
    <citation type="submission" date="2021-02" db="EMBL/GenBank/DDBJ databases">
        <authorList>
            <person name="Nowell W R."/>
        </authorList>
    </citation>
    <scope>NUCLEOTIDE SEQUENCE</scope>
</reference>
<keyword evidence="2" id="KW-0812">Transmembrane</keyword>
<dbReference type="PANTHER" id="PTHR31087">
    <property type="match status" value="1"/>
</dbReference>
<dbReference type="EMBL" id="CAJOBC010085093">
    <property type="protein sequence ID" value="CAF4326583.1"/>
    <property type="molecule type" value="Genomic_DNA"/>
</dbReference>
<organism evidence="3 5">
    <name type="scientific">Didymodactylos carnosus</name>
    <dbReference type="NCBI Taxonomy" id="1234261"/>
    <lineage>
        <taxon>Eukaryota</taxon>
        <taxon>Metazoa</taxon>
        <taxon>Spiralia</taxon>
        <taxon>Gnathifera</taxon>
        <taxon>Rotifera</taxon>
        <taxon>Eurotatoria</taxon>
        <taxon>Bdelloidea</taxon>
        <taxon>Philodinida</taxon>
        <taxon>Philodinidae</taxon>
        <taxon>Didymodactylos</taxon>
    </lineage>
</organism>
<comment type="similarity">
    <text evidence="1">Belongs to the LOR family.</text>
</comment>
<dbReference type="Proteomes" id="UP000681722">
    <property type="component" value="Unassembled WGS sequence"/>
</dbReference>
<evidence type="ECO:0000313" key="3">
    <source>
        <dbReference type="EMBL" id="CAF1454129.1"/>
    </source>
</evidence>